<gene>
    <name evidence="1" type="ORF">M3215_14100</name>
</gene>
<organism evidence="1 2">
    <name type="scientific">Bacillus cytotoxicus</name>
    <dbReference type="NCBI Taxonomy" id="580165"/>
    <lineage>
        <taxon>Bacteria</taxon>
        <taxon>Bacillati</taxon>
        <taxon>Bacillota</taxon>
        <taxon>Bacilli</taxon>
        <taxon>Bacillales</taxon>
        <taxon>Bacillaceae</taxon>
        <taxon>Bacillus</taxon>
        <taxon>Bacillus cereus group</taxon>
    </lineage>
</organism>
<accession>A0ACC6A842</accession>
<sequence>MNIRKFHTNKGAGFFIKVFLLLFFLLLARFLYIQATKTVHGVDLKQIAQQKHNKKDVLEANRGTIYDQNGYVLAQDANSYKMVAALKGQEPVKDKEDAAEKISKVLEVDKNEILQYLNKNAAQVEFGKIGKNLTKEKKVQIEDLKIDGISFVTEKARIYPNGDFASYILGFAKPNDKGIAEGKFGLEQSLDKYLRASNGSMKYTGDTKGIALDSGKQSVNPPKKGDNVYLTLDQRIQGFLEDTMEEAEKHYDPSMLIGVVADPKTGKILAMSSRPSFDPNNRDIQYFLNDPIANAYEPGSTMKIFTLAAAINEGVYKGQDYYQSGRYKVGNAEIKDHNGGSGWGSITFDEGVERSSNVAFAILGNEKLGPDRFRQYIHKFGLDEKTGIDLPGEGGNTILFDKKIQQVTTAFGQGSTVTPIQLVQAATAIANDGKMMKPYMVDQIVDPLDNKVVLKHSPEEVGKPVTKETASQVRQLLERVVTSPKGTGTMYKLDGYSVGGKTGTAQIPDGKGGYMTGKNNYIFSFLGMAPMDDPQLVVYLAIKQPKLKDTENGAQPLSEMFKSVTKNSLEYLKIKPNEIKDVKKQVNQQQDTVPNVTGKTMEEAKGILEKSKFRPVILGDGKIGQQVPKANEKTLSGDRVFLVGNQPNMPNINGWSIRDVMNLATILNLDLKLSGTGYVTEQSVAEGTPLQERMQVEVKLEPPLEPQQEAEQAPNKKEKKEGT</sequence>
<protein>
    <submittedName>
        <fullName evidence="1">Penicillin-binding protein</fullName>
    </submittedName>
</protein>
<evidence type="ECO:0000313" key="2">
    <source>
        <dbReference type="Proteomes" id="UP001202289"/>
    </source>
</evidence>
<dbReference type="Proteomes" id="UP001202289">
    <property type="component" value="Unassembled WGS sequence"/>
</dbReference>
<keyword evidence="2" id="KW-1185">Reference proteome</keyword>
<evidence type="ECO:0000313" key="1">
    <source>
        <dbReference type="EMBL" id="MCM3736921.1"/>
    </source>
</evidence>
<reference evidence="1" key="1">
    <citation type="submission" date="2022-05" db="EMBL/GenBank/DDBJ databases">
        <title>Comparative Genomics of Spacecraft Associated Microbes.</title>
        <authorList>
            <person name="Tran M.T."/>
            <person name="Wright A."/>
            <person name="Seuylemezian A."/>
            <person name="Eisen J."/>
            <person name="Coil D."/>
        </authorList>
    </citation>
    <scope>NUCLEOTIDE SEQUENCE</scope>
    <source>
        <strain evidence="1">FAIRING 10M-2.2</strain>
    </source>
</reference>
<comment type="caution">
    <text evidence="1">The sequence shown here is derived from an EMBL/GenBank/DDBJ whole genome shotgun (WGS) entry which is preliminary data.</text>
</comment>
<dbReference type="EMBL" id="JAMBOP010000016">
    <property type="protein sequence ID" value="MCM3736921.1"/>
    <property type="molecule type" value="Genomic_DNA"/>
</dbReference>
<name>A0ACC6A842_9BACI</name>
<proteinExistence type="predicted"/>